<dbReference type="AlphaFoldDB" id="A0AAD6ZJN9"/>
<dbReference type="SUPFAM" id="SSF56112">
    <property type="entry name" value="Protein kinase-like (PK-like)"/>
    <property type="match status" value="1"/>
</dbReference>
<protein>
    <recommendedName>
        <fullName evidence="4">Protein kinase domain-containing protein</fullName>
    </recommendedName>
</protein>
<organism evidence="2 3">
    <name type="scientific">Mycena albidolilacea</name>
    <dbReference type="NCBI Taxonomy" id="1033008"/>
    <lineage>
        <taxon>Eukaryota</taxon>
        <taxon>Fungi</taxon>
        <taxon>Dikarya</taxon>
        <taxon>Basidiomycota</taxon>
        <taxon>Agaricomycotina</taxon>
        <taxon>Agaricomycetes</taxon>
        <taxon>Agaricomycetidae</taxon>
        <taxon>Agaricales</taxon>
        <taxon>Marasmiineae</taxon>
        <taxon>Mycenaceae</taxon>
        <taxon>Mycena</taxon>
    </lineage>
</organism>
<feature type="region of interest" description="Disordered" evidence="1">
    <location>
        <begin position="118"/>
        <end position="141"/>
    </location>
</feature>
<keyword evidence="3" id="KW-1185">Reference proteome</keyword>
<sequence length="141" mass="15998">MARRLMQKLSEARDQLPTSLFIIGVHDPDEHPTFAGGFAHVYRVSYDSKHVAFKRIRTFTPDSTNPKRMQLCKKALVWQGLRHASILPFLGIDRHTFPSSLCMVSPWFEARDDFEVSQRSRTGGHSSPHLRDCPGSPLPAL</sequence>
<proteinExistence type="predicted"/>
<evidence type="ECO:0000256" key="1">
    <source>
        <dbReference type="SAM" id="MobiDB-lite"/>
    </source>
</evidence>
<dbReference type="EMBL" id="JARIHO010000045">
    <property type="protein sequence ID" value="KAJ7323987.1"/>
    <property type="molecule type" value="Genomic_DNA"/>
</dbReference>
<evidence type="ECO:0008006" key="4">
    <source>
        <dbReference type="Google" id="ProtNLM"/>
    </source>
</evidence>
<comment type="caution">
    <text evidence="2">The sequence shown here is derived from an EMBL/GenBank/DDBJ whole genome shotgun (WGS) entry which is preliminary data.</text>
</comment>
<name>A0AAD6ZJN9_9AGAR</name>
<accession>A0AAD6ZJN9</accession>
<dbReference type="Proteomes" id="UP001218218">
    <property type="component" value="Unassembled WGS sequence"/>
</dbReference>
<evidence type="ECO:0000313" key="2">
    <source>
        <dbReference type="EMBL" id="KAJ7323987.1"/>
    </source>
</evidence>
<dbReference type="InterPro" id="IPR011009">
    <property type="entry name" value="Kinase-like_dom_sf"/>
</dbReference>
<dbReference type="Gene3D" id="3.30.200.20">
    <property type="entry name" value="Phosphorylase Kinase, domain 1"/>
    <property type="match status" value="1"/>
</dbReference>
<evidence type="ECO:0000313" key="3">
    <source>
        <dbReference type="Proteomes" id="UP001218218"/>
    </source>
</evidence>
<gene>
    <name evidence="2" type="ORF">DFH08DRAFT_347333</name>
</gene>
<reference evidence="2" key="1">
    <citation type="submission" date="2023-03" db="EMBL/GenBank/DDBJ databases">
        <title>Massive genome expansion in bonnet fungi (Mycena s.s.) driven by repeated elements and novel gene families across ecological guilds.</title>
        <authorList>
            <consortium name="Lawrence Berkeley National Laboratory"/>
            <person name="Harder C.B."/>
            <person name="Miyauchi S."/>
            <person name="Viragh M."/>
            <person name="Kuo A."/>
            <person name="Thoen E."/>
            <person name="Andreopoulos B."/>
            <person name="Lu D."/>
            <person name="Skrede I."/>
            <person name="Drula E."/>
            <person name="Henrissat B."/>
            <person name="Morin E."/>
            <person name="Kohler A."/>
            <person name="Barry K."/>
            <person name="LaButti K."/>
            <person name="Morin E."/>
            <person name="Salamov A."/>
            <person name="Lipzen A."/>
            <person name="Mereny Z."/>
            <person name="Hegedus B."/>
            <person name="Baldrian P."/>
            <person name="Stursova M."/>
            <person name="Weitz H."/>
            <person name="Taylor A."/>
            <person name="Grigoriev I.V."/>
            <person name="Nagy L.G."/>
            <person name="Martin F."/>
            <person name="Kauserud H."/>
        </authorList>
    </citation>
    <scope>NUCLEOTIDE SEQUENCE</scope>
    <source>
        <strain evidence="2">CBHHK002</strain>
    </source>
</reference>